<dbReference type="HAMAP" id="MF_01074">
    <property type="entry name" value="LarC"/>
    <property type="match status" value="1"/>
</dbReference>
<dbReference type="InterPro" id="IPR002822">
    <property type="entry name" value="Ni_insertion"/>
</dbReference>
<comment type="caution">
    <text evidence="3">The sequence shown here is derived from an EMBL/GenBank/DDBJ whole genome shotgun (WGS) entry which is preliminary data.</text>
</comment>
<dbReference type="Gene3D" id="3.30.70.1380">
    <property type="entry name" value="Transcriptional regulatory protein pf0864 domain like"/>
    <property type="match status" value="1"/>
</dbReference>
<dbReference type="AlphaFoldDB" id="A0A9D1T3L3"/>
<evidence type="ECO:0000256" key="1">
    <source>
        <dbReference type="ARBA" id="ARBA00022596"/>
    </source>
</evidence>
<dbReference type="GO" id="GO:0016829">
    <property type="term" value="F:lyase activity"/>
    <property type="evidence" value="ECO:0007669"/>
    <property type="project" value="UniProtKB-UniRule"/>
</dbReference>
<keyword evidence="2" id="KW-0456">Lyase</keyword>
<comment type="similarity">
    <text evidence="2">Belongs to the LarC family.</text>
</comment>
<dbReference type="PANTHER" id="PTHR36566:SF1">
    <property type="entry name" value="PYRIDINIUM-3,5-BISTHIOCARBOXYLIC ACID MONONUCLEOTIDE NICKEL INSERTION PROTEIN"/>
    <property type="match status" value="1"/>
</dbReference>
<keyword evidence="1 2" id="KW-0533">Nickel</keyword>
<proteinExistence type="inferred from homology"/>
<name>A0A9D1T3L3_9BACT</name>
<dbReference type="NCBIfam" id="TIGR00299">
    <property type="entry name" value="nickel pincer cofactor biosynthesis protein LarC"/>
    <property type="match status" value="1"/>
</dbReference>
<dbReference type="Proteomes" id="UP000886845">
    <property type="component" value="Unassembled WGS sequence"/>
</dbReference>
<evidence type="ECO:0000256" key="2">
    <source>
        <dbReference type="HAMAP-Rule" id="MF_01074"/>
    </source>
</evidence>
<reference evidence="3" key="2">
    <citation type="journal article" date="2021" name="PeerJ">
        <title>Extensive microbial diversity within the chicken gut microbiome revealed by metagenomics and culture.</title>
        <authorList>
            <person name="Gilroy R."/>
            <person name="Ravi A."/>
            <person name="Getino M."/>
            <person name="Pursley I."/>
            <person name="Horton D.L."/>
            <person name="Alikhan N.F."/>
            <person name="Baker D."/>
            <person name="Gharbi K."/>
            <person name="Hall N."/>
            <person name="Watson M."/>
            <person name="Adriaenssens E.M."/>
            <person name="Foster-Nyarko E."/>
            <person name="Jarju S."/>
            <person name="Secka A."/>
            <person name="Antonio M."/>
            <person name="Oren A."/>
            <person name="Chaudhuri R.R."/>
            <person name="La Ragione R."/>
            <person name="Hildebrand F."/>
            <person name="Pallen M.J."/>
        </authorList>
    </citation>
    <scope>NUCLEOTIDE SEQUENCE</scope>
    <source>
        <strain evidence="3">35461</strain>
    </source>
</reference>
<dbReference type="EMBL" id="DVOR01000156">
    <property type="protein sequence ID" value="HIV09418.1"/>
    <property type="molecule type" value="Genomic_DNA"/>
</dbReference>
<organism evidence="3 4">
    <name type="scientific">Candidatus Spyradenecus faecavium</name>
    <dbReference type="NCBI Taxonomy" id="2840947"/>
    <lineage>
        <taxon>Bacteria</taxon>
        <taxon>Pseudomonadati</taxon>
        <taxon>Lentisphaerota</taxon>
        <taxon>Lentisphaeria</taxon>
        <taxon>Lentisphaerales</taxon>
        <taxon>Lentisphaeraceae</taxon>
        <taxon>Lentisphaeraceae incertae sedis</taxon>
        <taxon>Candidatus Spyradenecus</taxon>
    </lineage>
</organism>
<dbReference type="Pfam" id="PF01969">
    <property type="entry name" value="Ni_insertion"/>
    <property type="match status" value="1"/>
</dbReference>
<dbReference type="PANTHER" id="PTHR36566">
    <property type="entry name" value="NICKEL INSERTION PROTEIN-RELATED"/>
    <property type="match status" value="1"/>
</dbReference>
<evidence type="ECO:0000313" key="3">
    <source>
        <dbReference type="EMBL" id="HIV09418.1"/>
    </source>
</evidence>
<reference evidence="3" key="1">
    <citation type="submission" date="2020-10" db="EMBL/GenBank/DDBJ databases">
        <authorList>
            <person name="Gilroy R."/>
        </authorList>
    </citation>
    <scope>NUCLEOTIDE SEQUENCE</scope>
    <source>
        <strain evidence="3">35461</strain>
    </source>
</reference>
<protein>
    <recommendedName>
        <fullName evidence="2">Putative nickel insertion protein</fullName>
    </recommendedName>
</protein>
<gene>
    <name evidence="3" type="primary">larC</name>
    <name evidence="3" type="ORF">IAC79_04820</name>
</gene>
<accession>A0A9D1T3L3</accession>
<evidence type="ECO:0000313" key="4">
    <source>
        <dbReference type="Proteomes" id="UP000886845"/>
    </source>
</evidence>
<sequence>MPTLLYLDGSCGISGDMTVAALLDLGADRAKLDAALAPLAAEGLSYAISRKASHGLAGCDFDVHLPEHHHHEGEHHHHDHRRLADVEHVLGHLPMTDRARAIALRTFRIVAEAEAKAHGCPLGEVHFHEVGALDSIADIVGAAVLFDDLGVQDCVVTRLCEGTGTVVCAHGELPVPVPATLNVAQAHAIPLELTPVRGERVTPTGIALAAALRTRDALPAPFTVAKVGVGLGKRDIGAPNALRALLIRADEPAERVHVLEANLDDCTGEVLAAAAERLLALGARDVSLIPCAMKKGRPATIVQVLADEPLLPALTEALFRETTTIGVRSYPVTRTVMARGPVTLRTPIGDVAAKRCAHGTLVRVYPEYESVRAAAEKAGVPLPEAFALANAAAQALAAQP</sequence>
<dbReference type="GO" id="GO:0016151">
    <property type="term" value="F:nickel cation binding"/>
    <property type="evidence" value="ECO:0007669"/>
    <property type="project" value="UniProtKB-UniRule"/>
</dbReference>